<dbReference type="PROSITE" id="PS51257">
    <property type="entry name" value="PROKAR_LIPOPROTEIN"/>
    <property type="match status" value="1"/>
</dbReference>
<dbReference type="Proteomes" id="UP000237056">
    <property type="component" value="Unassembled WGS sequence"/>
</dbReference>
<proteinExistence type="predicted"/>
<evidence type="ECO:0000313" key="3">
    <source>
        <dbReference type="Proteomes" id="UP000237056"/>
    </source>
</evidence>
<evidence type="ECO:0000313" key="2">
    <source>
        <dbReference type="EMBL" id="POS01638.1"/>
    </source>
</evidence>
<protein>
    <recommendedName>
        <fullName evidence="4">Carboxypeptidase-like protein</fullName>
    </recommendedName>
</protein>
<comment type="caution">
    <text evidence="2">The sequence shown here is derived from an EMBL/GenBank/DDBJ whole genome shotgun (WGS) entry which is preliminary data.</text>
</comment>
<sequence length="387" mass="44898">MKLILSLLFVFSTSCIFSQNLQKTLVILDAETKLPVQDATVTVLKTKQFYLSNKLGEVTISIKGESALKITHATYETNTVRASFLKDNNTILLKKNTKELDEIIITKQHPQKILKMLIDNSIAHFTMPARLKVYEREFLKLDDKYAYFNDGLLNFQLTGNPNIARTDILIEQNRSYGLKDEFVGDDAVGYNLDNISENYYNFKYLEFLLTTSAKKDFEFIIKSYSKTHSYYIMQIIPTDNAVGLYDHYYIVYDYKKKLIVEVSSVLSDQMLAKLSDRPHLNPKEIEKSSFKTIYKIDDNQYYFFSSREEIKLKRKINKVPRVVEVSNTMVTTAFSTKHFTYKDNEIFKGKTLYNVPNHILTNYWDISGLTATDEELSIIQKLSELGK</sequence>
<name>A0A2S4N7E8_9FLAO</name>
<dbReference type="EMBL" id="PQNY01000009">
    <property type="protein sequence ID" value="POS01638.1"/>
    <property type="molecule type" value="Genomic_DNA"/>
</dbReference>
<dbReference type="AlphaFoldDB" id="A0A2S4N7E8"/>
<accession>A0A2S4N7E8</accession>
<keyword evidence="1" id="KW-0732">Signal</keyword>
<evidence type="ECO:0000256" key="1">
    <source>
        <dbReference type="SAM" id="SignalP"/>
    </source>
</evidence>
<dbReference type="OrthoDB" id="1307311at2"/>
<organism evidence="2 3">
    <name type="scientific">Flavobacterium croceum DSM 17960</name>
    <dbReference type="NCBI Taxonomy" id="1121886"/>
    <lineage>
        <taxon>Bacteria</taxon>
        <taxon>Pseudomonadati</taxon>
        <taxon>Bacteroidota</taxon>
        <taxon>Flavobacteriia</taxon>
        <taxon>Flavobacteriales</taxon>
        <taxon>Flavobacteriaceae</taxon>
        <taxon>Flavobacterium</taxon>
    </lineage>
</organism>
<dbReference type="RefSeq" id="WP_103726231.1">
    <property type="nucleotide sequence ID" value="NZ_PQNY01000009.1"/>
</dbReference>
<feature type="chain" id="PRO_5015553967" description="Carboxypeptidase-like protein" evidence="1">
    <location>
        <begin position="19"/>
        <end position="387"/>
    </location>
</feature>
<keyword evidence="3" id="KW-1185">Reference proteome</keyword>
<evidence type="ECO:0008006" key="4">
    <source>
        <dbReference type="Google" id="ProtNLM"/>
    </source>
</evidence>
<gene>
    <name evidence="2" type="ORF">Q361_10998</name>
</gene>
<reference evidence="2 3" key="1">
    <citation type="submission" date="2018-01" db="EMBL/GenBank/DDBJ databases">
        <title>Genomic Encyclopedia of Type Strains, Phase I: the one thousand microbial genomes (KMG-I) project.</title>
        <authorList>
            <person name="Goeker M."/>
        </authorList>
    </citation>
    <scope>NUCLEOTIDE SEQUENCE [LARGE SCALE GENOMIC DNA]</scope>
    <source>
        <strain evidence="2 3">DSM 17960</strain>
    </source>
</reference>
<feature type="signal peptide" evidence="1">
    <location>
        <begin position="1"/>
        <end position="18"/>
    </location>
</feature>